<keyword evidence="5" id="KW-0560">Oxidoreductase</keyword>
<sequence>MHYQSFARMAEFFGRDMQAHRHDQYFQMHFLDTGQIELQLDDHRYSVQAPLFVLTPPSVPHAFITESDSDGHVLTVREDLVWPLLEVLYPGTREAFGLPGICLSLADRPEELAALAHYWRLIERESTSQLPGREHTLTLLAQAVFTLLLRNAKLDDHAASGIRGELKLFQRFNQLIDGHYHQHWTVPDYASELHLTESRLTDICRRFANRPPKRLIFDRQLREAKRLLLFSDSAVNEIAWQLGFKDPAYFARFFNRLVGCSPSAFRTQKVPVS</sequence>
<comment type="caution">
    <text evidence="5">The sequence shown here is derived from an EMBL/GenBank/DDBJ whole genome shotgun (WGS) entry which is preliminary data.</text>
</comment>
<dbReference type="GO" id="GO:0003700">
    <property type="term" value="F:DNA-binding transcription factor activity"/>
    <property type="evidence" value="ECO:0007669"/>
    <property type="project" value="InterPro"/>
</dbReference>
<accession>A0A7H4M0N9</accession>
<evidence type="ECO:0000256" key="3">
    <source>
        <dbReference type="ARBA" id="ARBA00023163"/>
    </source>
</evidence>
<dbReference type="SMART" id="SM00342">
    <property type="entry name" value="HTH_ARAC"/>
    <property type="match status" value="1"/>
</dbReference>
<keyword evidence="1" id="KW-0805">Transcription regulation</keyword>
<dbReference type="PROSITE" id="PS01124">
    <property type="entry name" value="HTH_ARAC_FAMILY_2"/>
    <property type="match status" value="1"/>
</dbReference>
<dbReference type="InterPro" id="IPR009057">
    <property type="entry name" value="Homeodomain-like_sf"/>
</dbReference>
<evidence type="ECO:0000256" key="2">
    <source>
        <dbReference type="ARBA" id="ARBA00023125"/>
    </source>
</evidence>
<dbReference type="Gene3D" id="2.60.120.10">
    <property type="entry name" value="Jelly Rolls"/>
    <property type="match status" value="1"/>
</dbReference>
<dbReference type="EMBL" id="UGJR01000002">
    <property type="protein sequence ID" value="STR41965.1"/>
    <property type="molecule type" value="Genomic_DNA"/>
</dbReference>
<dbReference type="GO" id="GO:0004497">
    <property type="term" value="F:monooxygenase activity"/>
    <property type="evidence" value="ECO:0007669"/>
    <property type="project" value="UniProtKB-KW"/>
</dbReference>
<organism evidence="5 6">
    <name type="scientific">Klebsiella michiganensis</name>
    <dbReference type="NCBI Taxonomy" id="1134687"/>
    <lineage>
        <taxon>Bacteria</taxon>
        <taxon>Pseudomonadati</taxon>
        <taxon>Pseudomonadota</taxon>
        <taxon>Gammaproteobacteria</taxon>
        <taxon>Enterobacterales</taxon>
        <taxon>Enterobacteriaceae</taxon>
        <taxon>Klebsiella/Raoultella group</taxon>
        <taxon>Klebsiella</taxon>
    </lineage>
</organism>
<dbReference type="PRINTS" id="PR00032">
    <property type="entry name" value="HTHARAC"/>
</dbReference>
<dbReference type="InterPro" id="IPR018060">
    <property type="entry name" value="HTH_AraC"/>
</dbReference>
<dbReference type="AlphaFoldDB" id="A0A7H4M0N9"/>
<evidence type="ECO:0000256" key="1">
    <source>
        <dbReference type="ARBA" id="ARBA00023015"/>
    </source>
</evidence>
<proteinExistence type="predicted"/>
<name>A0A7H4M0N9_9ENTR</name>
<reference evidence="5 6" key="1">
    <citation type="submission" date="2018-06" db="EMBL/GenBank/DDBJ databases">
        <authorList>
            <consortium name="Pathogen Informatics"/>
            <person name="Doyle S."/>
        </authorList>
    </citation>
    <scope>NUCLEOTIDE SEQUENCE [LARGE SCALE GENOMIC DNA]</scope>
    <source>
        <strain evidence="5 6">NCTC11694</strain>
    </source>
</reference>
<dbReference type="InterPro" id="IPR018062">
    <property type="entry name" value="HTH_AraC-typ_CS"/>
</dbReference>
<dbReference type="InterPro" id="IPR013096">
    <property type="entry name" value="Cupin_2"/>
</dbReference>
<protein>
    <submittedName>
        <fullName evidence="5">Transcriptional activator of 4-hydroxyphenylacetate 3-monooxygenase operon</fullName>
    </submittedName>
</protein>
<dbReference type="NCBIfam" id="TIGR02297">
    <property type="entry name" value="HpaA"/>
    <property type="match status" value="1"/>
</dbReference>
<dbReference type="Pfam" id="PF12833">
    <property type="entry name" value="HTH_18"/>
    <property type="match status" value="1"/>
</dbReference>
<dbReference type="GO" id="GO:0043565">
    <property type="term" value="F:sequence-specific DNA binding"/>
    <property type="evidence" value="ECO:0007669"/>
    <property type="project" value="InterPro"/>
</dbReference>
<dbReference type="InterPro" id="IPR011983">
    <property type="entry name" value="HpaA_TReg"/>
</dbReference>
<keyword evidence="2" id="KW-0238">DNA-binding</keyword>
<gene>
    <name evidence="5" type="primary">btr</name>
    <name evidence="5" type="ORF">NCTC11694_03167</name>
</gene>
<dbReference type="SUPFAM" id="SSF46689">
    <property type="entry name" value="Homeodomain-like"/>
    <property type="match status" value="1"/>
</dbReference>
<keyword evidence="5" id="KW-0503">Monooxygenase</keyword>
<dbReference type="InterPro" id="IPR020449">
    <property type="entry name" value="Tscrpt_reg_AraC-type_HTH"/>
</dbReference>
<dbReference type="SUPFAM" id="SSF51182">
    <property type="entry name" value="RmlC-like cupins"/>
    <property type="match status" value="1"/>
</dbReference>
<dbReference type="PANTHER" id="PTHR43280">
    <property type="entry name" value="ARAC-FAMILY TRANSCRIPTIONAL REGULATOR"/>
    <property type="match status" value="1"/>
</dbReference>
<dbReference type="Gene3D" id="1.10.10.60">
    <property type="entry name" value="Homeodomain-like"/>
    <property type="match status" value="1"/>
</dbReference>
<evidence type="ECO:0000259" key="4">
    <source>
        <dbReference type="PROSITE" id="PS01124"/>
    </source>
</evidence>
<dbReference type="InterPro" id="IPR014710">
    <property type="entry name" value="RmlC-like_jellyroll"/>
</dbReference>
<dbReference type="InterPro" id="IPR011051">
    <property type="entry name" value="RmlC_Cupin_sf"/>
</dbReference>
<feature type="domain" description="HTH araC/xylS-type" evidence="4">
    <location>
        <begin position="170"/>
        <end position="268"/>
    </location>
</feature>
<keyword evidence="3" id="KW-0804">Transcription</keyword>
<dbReference type="PROSITE" id="PS00041">
    <property type="entry name" value="HTH_ARAC_FAMILY_1"/>
    <property type="match status" value="1"/>
</dbReference>
<dbReference type="PANTHER" id="PTHR43280:SF19">
    <property type="entry name" value="4-HYDROXYPHENYLACETATE CATABOLISM PROTEIN"/>
    <property type="match status" value="1"/>
</dbReference>
<dbReference type="Pfam" id="PF07883">
    <property type="entry name" value="Cupin_2"/>
    <property type="match status" value="1"/>
</dbReference>
<dbReference type="Proteomes" id="UP000255050">
    <property type="component" value="Unassembled WGS sequence"/>
</dbReference>
<evidence type="ECO:0000313" key="6">
    <source>
        <dbReference type="Proteomes" id="UP000255050"/>
    </source>
</evidence>
<evidence type="ECO:0000313" key="5">
    <source>
        <dbReference type="EMBL" id="STR41965.1"/>
    </source>
</evidence>